<feature type="transmembrane region" description="Helical" evidence="9">
    <location>
        <begin position="137"/>
        <end position="154"/>
    </location>
</feature>
<dbReference type="GO" id="GO:0005351">
    <property type="term" value="F:carbohydrate:proton symporter activity"/>
    <property type="evidence" value="ECO:0007669"/>
    <property type="project" value="TreeGrafter"/>
</dbReference>
<comment type="caution">
    <text evidence="11">The sequence shown here is derived from an EMBL/GenBank/DDBJ whole genome shotgun (WGS) entry which is preliminary data.</text>
</comment>
<feature type="transmembrane region" description="Helical" evidence="9">
    <location>
        <begin position="166"/>
        <end position="185"/>
    </location>
</feature>
<dbReference type="InterPro" id="IPR020846">
    <property type="entry name" value="MFS_dom"/>
</dbReference>
<keyword evidence="12" id="KW-1185">Reference proteome</keyword>
<keyword evidence="3 8" id="KW-0813">Transport</keyword>
<reference evidence="11" key="2">
    <citation type="journal article" date="2023" name="Proc. Natl. Acad. Sci. U.S.A.">
        <title>A global phylogenomic analysis of the shiitake genus Lentinula.</title>
        <authorList>
            <person name="Sierra-Patev S."/>
            <person name="Min B."/>
            <person name="Naranjo-Ortiz M."/>
            <person name="Looney B."/>
            <person name="Konkel Z."/>
            <person name="Slot J.C."/>
            <person name="Sakamoto Y."/>
            <person name="Steenwyk J.L."/>
            <person name="Rokas A."/>
            <person name="Carro J."/>
            <person name="Camarero S."/>
            <person name="Ferreira P."/>
            <person name="Molpeceres G."/>
            <person name="Ruiz-Duenas F.J."/>
            <person name="Serrano A."/>
            <person name="Henrissat B."/>
            <person name="Drula E."/>
            <person name="Hughes K.W."/>
            <person name="Mata J.L."/>
            <person name="Ishikawa N.K."/>
            <person name="Vargas-Isla R."/>
            <person name="Ushijima S."/>
            <person name="Smith C.A."/>
            <person name="Donoghue J."/>
            <person name="Ahrendt S."/>
            <person name="Andreopoulos W."/>
            <person name="He G."/>
            <person name="LaButti K."/>
            <person name="Lipzen A."/>
            <person name="Ng V."/>
            <person name="Riley R."/>
            <person name="Sandor L."/>
            <person name="Barry K."/>
            <person name="Martinez A.T."/>
            <person name="Xiao Y."/>
            <person name="Gibbons J.G."/>
            <person name="Terashima K."/>
            <person name="Grigoriev I.V."/>
            <person name="Hibbett D."/>
        </authorList>
    </citation>
    <scope>NUCLEOTIDE SEQUENCE</scope>
    <source>
        <strain evidence="11">ET3784</strain>
    </source>
</reference>
<dbReference type="PROSITE" id="PS50850">
    <property type="entry name" value="MFS"/>
    <property type="match status" value="1"/>
</dbReference>
<name>A0AA38JYY6_9AGAR</name>
<feature type="transmembrane region" description="Helical" evidence="9">
    <location>
        <begin position="291"/>
        <end position="312"/>
    </location>
</feature>
<dbReference type="EMBL" id="JANVFO010000009">
    <property type="protein sequence ID" value="KAJ3735518.1"/>
    <property type="molecule type" value="Genomic_DNA"/>
</dbReference>
<dbReference type="InterPro" id="IPR003663">
    <property type="entry name" value="Sugar/inositol_transpt"/>
</dbReference>
<dbReference type="PROSITE" id="PS00217">
    <property type="entry name" value="SUGAR_TRANSPORT_2"/>
    <property type="match status" value="1"/>
</dbReference>
<dbReference type="NCBIfam" id="TIGR00879">
    <property type="entry name" value="SP"/>
    <property type="match status" value="1"/>
</dbReference>
<dbReference type="Pfam" id="PF00083">
    <property type="entry name" value="Sugar_tr"/>
    <property type="match status" value="1"/>
</dbReference>
<feature type="transmembrane region" description="Helical" evidence="9">
    <location>
        <begin position="47"/>
        <end position="66"/>
    </location>
</feature>
<evidence type="ECO:0000313" key="11">
    <source>
        <dbReference type="EMBL" id="KAJ3735518.1"/>
    </source>
</evidence>
<evidence type="ECO:0000256" key="5">
    <source>
        <dbReference type="ARBA" id="ARBA00022989"/>
    </source>
</evidence>
<dbReference type="GO" id="GO:0016020">
    <property type="term" value="C:membrane"/>
    <property type="evidence" value="ECO:0007669"/>
    <property type="project" value="UniProtKB-SubCell"/>
</dbReference>
<evidence type="ECO:0000256" key="7">
    <source>
        <dbReference type="ARBA" id="ARBA00049119"/>
    </source>
</evidence>
<dbReference type="Proteomes" id="UP001176059">
    <property type="component" value="Unassembled WGS sequence"/>
</dbReference>
<evidence type="ECO:0000256" key="8">
    <source>
        <dbReference type="RuleBase" id="RU003346"/>
    </source>
</evidence>
<organism evidence="11 12">
    <name type="scientific">Lentinula guzmanii</name>
    <dbReference type="NCBI Taxonomy" id="2804957"/>
    <lineage>
        <taxon>Eukaryota</taxon>
        <taxon>Fungi</taxon>
        <taxon>Dikarya</taxon>
        <taxon>Basidiomycota</taxon>
        <taxon>Agaricomycotina</taxon>
        <taxon>Agaricomycetes</taxon>
        <taxon>Agaricomycetidae</taxon>
        <taxon>Agaricales</taxon>
        <taxon>Marasmiineae</taxon>
        <taxon>Omphalotaceae</taxon>
        <taxon>Lentinula</taxon>
    </lineage>
</organism>
<feature type="domain" description="Major facilitator superfamily (MFS) profile" evidence="10">
    <location>
        <begin position="1"/>
        <end position="461"/>
    </location>
</feature>
<dbReference type="InterPro" id="IPR005829">
    <property type="entry name" value="Sugar_transporter_CS"/>
</dbReference>
<evidence type="ECO:0000256" key="9">
    <source>
        <dbReference type="SAM" id="Phobius"/>
    </source>
</evidence>
<dbReference type="Gene3D" id="1.20.1250.20">
    <property type="entry name" value="MFS general substrate transporter like domains"/>
    <property type="match status" value="1"/>
</dbReference>
<keyword evidence="6 9" id="KW-0472">Membrane</keyword>
<proteinExistence type="inferred from homology"/>
<keyword evidence="4 9" id="KW-0812">Transmembrane</keyword>
<dbReference type="SUPFAM" id="SSF103473">
    <property type="entry name" value="MFS general substrate transporter"/>
    <property type="match status" value="1"/>
</dbReference>
<dbReference type="FunFam" id="1.20.1250.20:FF:000134">
    <property type="entry name" value="MFS sugar transporter protein"/>
    <property type="match status" value="1"/>
</dbReference>
<keyword evidence="5 9" id="KW-1133">Transmembrane helix</keyword>
<gene>
    <name evidence="11" type="ORF">DFJ43DRAFT_991470</name>
</gene>
<comment type="catalytic activity">
    <reaction evidence="7">
        <text>myo-inositol(out) + H(+)(out) = myo-inositol(in) + H(+)(in)</text>
        <dbReference type="Rhea" id="RHEA:60364"/>
        <dbReference type="ChEBI" id="CHEBI:15378"/>
        <dbReference type="ChEBI" id="CHEBI:17268"/>
    </reaction>
</comment>
<reference evidence="11" key="1">
    <citation type="submission" date="2022-08" db="EMBL/GenBank/DDBJ databases">
        <authorList>
            <consortium name="DOE Joint Genome Institute"/>
            <person name="Min B."/>
            <person name="Sierra-Patev S."/>
            <person name="Naranjo-Ortiz M."/>
            <person name="Looney B."/>
            <person name="Konkel Z."/>
            <person name="Slot J.C."/>
            <person name="Sakamoto Y."/>
            <person name="Steenwyk J.L."/>
            <person name="Rokas A."/>
            <person name="Carro J."/>
            <person name="Camarero S."/>
            <person name="Ferreira P."/>
            <person name="Molpeceres G."/>
            <person name="Ruiz-duenas F.J."/>
            <person name="Serrano A."/>
            <person name="Henrissat B."/>
            <person name="Drula E."/>
            <person name="Hughes K.W."/>
            <person name="Mata J.L."/>
            <person name="Ishikawa N.K."/>
            <person name="Vargas-Isla R."/>
            <person name="Ushijima S."/>
            <person name="Smith C.A."/>
            <person name="Ahrendt S."/>
            <person name="Andreopoulos W."/>
            <person name="He G."/>
            <person name="LaButti K."/>
            <person name="Lipzen A."/>
            <person name="Ng V."/>
            <person name="Riley R."/>
            <person name="Sandor L."/>
            <person name="Barry K."/>
            <person name="Martinez A.T."/>
            <person name="Xiao Y."/>
            <person name="Gibbons J.G."/>
            <person name="Terashima K."/>
            <person name="Hibbett D.S."/>
            <person name="Grigoriev I.V."/>
        </authorList>
    </citation>
    <scope>NUCLEOTIDE SEQUENCE</scope>
    <source>
        <strain evidence="11">ET3784</strain>
    </source>
</reference>
<evidence type="ECO:0000259" key="10">
    <source>
        <dbReference type="PROSITE" id="PS50850"/>
    </source>
</evidence>
<evidence type="ECO:0000256" key="2">
    <source>
        <dbReference type="ARBA" id="ARBA00010992"/>
    </source>
</evidence>
<dbReference type="InterPro" id="IPR005828">
    <property type="entry name" value="MFS_sugar_transport-like"/>
</dbReference>
<dbReference type="PRINTS" id="PR00171">
    <property type="entry name" value="SUGRTRNSPORT"/>
</dbReference>
<sequence length="547" mass="60346">MVLSPKVYTWLCGLFASLGSIIFGYDLGVIAGDTMGSRFNDPNLEGLITSILRIFAGMFPVAYFADTLGRRKTIQIGALVYMLGGALQTGARNMDMIWAGRFFAGFGIGIMADLAPLYQAEIAHPSIRGRLTTLQQFMLGIGAFAASWITYGTSAGLKGTQAEWRVPLGIQIIPAVPLFAFILLLPESPRWLAEKGRFDEATKTLAKLHAHGNVNDPFVVSQMEDIKAEIQKATEIGSVSWGELLTDSSNLRRVSLGYILQFSVQMTGVSAIQYYSTTIFTTMGFSATRVLLFQSINSVIALIGEACCVLWVDNTGRRLPLIIGNVASGLSFVVGSILMARWPGTVNKYAHYVSIDLTWIFNFFFSACIGPLSWAYPAEIYVFFFNDARAEHSLSSTRTRAKATAVTSSASWISNFFIAQVTPVAFSHIGWNESFTQCFAYGRSCPSCSALFVWAFYPETTGRRLEEMDALFHDAPLFVANTPYANKQDRHLAEKELREGAFLCSLVCIRRLFIISFCQGPLYPAIFQRGLVTLSTKKRILTNAMSI</sequence>
<evidence type="ECO:0000256" key="3">
    <source>
        <dbReference type="ARBA" id="ARBA00022448"/>
    </source>
</evidence>
<protein>
    <submittedName>
        <fullName evidence="11">General substrate transporter</fullName>
    </submittedName>
</protein>
<feature type="transmembrane region" description="Helical" evidence="9">
    <location>
        <begin position="319"/>
        <end position="339"/>
    </location>
</feature>
<comment type="subcellular location">
    <subcellularLocation>
        <location evidence="1">Membrane</location>
        <topology evidence="1">Multi-pass membrane protein</topology>
    </subcellularLocation>
</comment>
<dbReference type="InterPro" id="IPR050360">
    <property type="entry name" value="MFS_Sugar_Transporters"/>
</dbReference>
<comment type="similarity">
    <text evidence="2 8">Belongs to the major facilitator superfamily. Sugar transporter (TC 2.A.1.1) family.</text>
</comment>
<evidence type="ECO:0000256" key="6">
    <source>
        <dbReference type="ARBA" id="ARBA00023136"/>
    </source>
</evidence>
<dbReference type="AlphaFoldDB" id="A0AA38JYY6"/>
<evidence type="ECO:0000313" key="12">
    <source>
        <dbReference type="Proteomes" id="UP001176059"/>
    </source>
</evidence>
<feature type="transmembrane region" description="Helical" evidence="9">
    <location>
        <begin position="7"/>
        <end position="27"/>
    </location>
</feature>
<evidence type="ECO:0000256" key="4">
    <source>
        <dbReference type="ARBA" id="ARBA00022692"/>
    </source>
</evidence>
<dbReference type="PANTHER" id="PTHR48022">
    <property type="entry name" value="PLASTIDIC GLUCOSE TRANSPORTER 4"/>
    <property type="match status" value="1"/>
</dbReference>
<accession>A0AA38JYY6</accession>
<evidence type="ECO:0000256" key="1">
    <source>
        <dbReference type="ARBA" id="ARBA00004141"/>
    </source>
</evidence>
<dbReference type="PANTHER" id="PTHR48022:SF37">
    <property type="entry name" value="MAJOR FACILITATOR SUPERFAMILY (MFS) PROFILE DOMAIN-CONTAINING PROTEIN-RELATED"/>
    <property type="match status" value="1"/>
</dbReference>
<feature type="transmembrane region" description="Helical" evidence="9">
    <location>
        <begin position="97"/>
        <end position="117"/>
    </location>
</feature>
<dbReference type="InterPro" id="IPR036259">
    <property type="entry name" value="MFS_trans_sf"/>
</dbReference>
<feature type="transmembrane region" description="Helical" evidence="9">
    <location>
        <begin position="359"/>
        <end position="384"/>
    </location>
</feature>